<accession>A0A1N6MUX7</accession>
<evidence type="ECO:0000313" key="4">
    <source>
        <dbReference type="Proteomes" id="UP000224871"/>
    </source>
</evidence>
<sequence length="55" mass="6717">MAYVNTFYQNLTHSISKSLLIFKDQLGITYRYFSYIYKIKFTICKLYEIKNEFTL</sequence>
<organism evidence="2 3">
    <name type="scientific">Xenorhabdus innexi</name>
    <dbReference type="NCBI Taxonomy" id="290109"/>
    <lineage>
        <taxon>Bacteria</taxon>
        <taxon>Pseudomonadati</taxon>
        <taxon>Pseudomonadota</taxon>
        <taxon>Gammaproteobacteria</taxon>
        <taxon>Enterobacterales</taxon>
        <taxon>Morganellaceae</taxon>
        <taxon>Xenorhabdus</taxon>
    </lineage>
</organism>
<protein>
    <submittedName>
        <fullName evidence="2">Uncharacterized protein</fullName>
    </submittedName>
</protein>
<dbReference type="Proteomes" id="UP000224871">
    <property type="component" value="Unassembled WGS sequence"/>
</dbReference>
<evidence type="ECO:0000313" key="3">
    <source>
        <dbReference type="Proteomes" id="UP000196435"/>
    </source>
</evidence>
<keyword evidence="4" id="KW-1185">Reference proteome</keyword>
<evidence type="ECO:0000313" key="2">
    <source>
        <dbReference type="EMBL" id="SIP72584.1"/>
    </source>
</evidence>
<dbReference type="EMBL" id="NIBU01000020">
    <property type="protein sequence ID" value="PHM35807.1"/>
    <property type="molecule type" value="Genomic_DNA"/>
</dbReference>
<dbReference type="Proteomes" id="UP000196435">
    <property type="component" value="Unassembled WGS sequence"/>
</dbReference>
<evidence type="ECO:0000313" key="1">
    <source>
        <dbReference type="EMBL" id="PHM35807.1"/>
    </source>
</evidence>
<proteinExistence type="predicted"/>
<dbReference type="AlphaFoldDB" id="A0A1N6MUX7"/>
<reference evidence="1 4" key="3">
    <citation type="journal article" date="2017" name="Nat. Microbiol.">
        <title>Natural product diversity associated with the nematode symbionts Photorhabdus and Xenorhabdus.</title>
        <authorList>
            <person name="Tobias N.J."/>
            <person name="Wolff H."/>
            <person name="Djahanschiri B."/>
            <person name="Grundmann F."/>
            <person name="Kronenwerth M."/>
            <person name="Shi Y.M."/>
            <person name="Simonyi S."/>
            <person name="Grun P."/>
            <person name="Shapiro-Ilan D."/>
            <person name="Pidot S.J."/>
            <person name="Stinear T.P."/>
            <person name="Ebersberger I."/>
            <person name="Bode H.B."/>
        </authorList>
    </citation>
    <scope>NUCLEOTIDE SEQUENCE [LARGE SCALE GENOMIC DNA]</scope>
    <source>
        <strain evidence="1 4">DSM 16336</strain>
    </source>
</reference>
<reference evidence="3" key="2">
    <citation type="submission" date="2016-12" db="EMBL/GenBank/DDBJ databases">
        <authorList>
            <person name="Gaudriault S."/>
        </authorList>
    </citation>
    <scope>NUCLEOTIDE SEQUENCE [LARGE SCALE GENOMIC DNA]</scope>
    <source>
        <strain evidence="3">HGB1681 (deposited as PTA-6826 in the American Type Culture Collection)</strain>
    </source>
</reference>
<reference evidence="2" key="1">
    <citation type="submission" date="2016-12" db="EMBL/GenBank/DDBJ databases">
        <authorList>
            <person name="Song W.-J."/>
            <person name="Kurnit D.M."/>
        </authorList>
    </citation>
    <scope>NUCLEOTIDE SEQUENCE [LARGE SCALE GENOMIC DNA]</scope>
    <source>
        <strain evidence="2">HGB1681</strain>
    </source>
</reference>
<name>A0A1N6MUX7_9GAMM</name>
<dbReference type="EMBL" id="FTLG01000064">
    <property type="protein sequence ID" value="SIP72584.1"/>
    <property type="molecule type" value="Genomic_DNA"/>
</dbReference>
<gene>
    <name evidence="1" type="ORF">Xinn_02058</name>
    <name evidence="2" type="ORF">XIS1_1560056</name>
</gene>